<protein>
    <recommendedName>
        <fullName evidence="2 5">Alpha-galactosidase</fullName>
        <ecNumber evidence="2 5">3.2.1.22</ecNumber>
    </recommendedName>
</protein>
<dbReference type="InterPro" id="IPR002252">
    <property type="entry name" value="Glyco_hydro_36"/>
</dbReference>
<evidence type="ECO:0000256" key="1">
    <source>
        <dbReference type="ARBA" id="ARBA00001255"/>
    </source>
</evidence>
<dbReference type="FunFam" id="3.20.20.70:FF:000118">
    <property type="entry name" value="Alpha-galactosidase"/>
    <property type="match status" value="1"/>
</dbReference>
<organism evidence="9 10">
    <name type="scientific">Vibrio comitans NBRC 102076</name>
    <dbReference type="NCBI Taxonomy" id="1219078"/>
    <lineage>
        <taxon>Bacteria</taxon>
        <taxon>Pseudomonadati</taxon>
        <taxon>Pseudomonadota</taxon>
        <taxon>Gammaproteobacteria</taxon>
        <taxon>Vibrionales</taxon>
        <taxon>Vibrionaceae</taxon>
        <taxon>Vibrio</taxon>
    </lineage>
</organism>
<proteinExistence type="inferred from homology"/>
<feature type="active site" description="Nucleophile" evidence="6">
    <location>
        <position position="448"/>
    </location>
</feature>
<dbReference type="InterPro" id="IPR031704">
    <property type="entry name" value="Glyco_hydro_36_N"/>
</dbReference>
<name>A0A4Y3ISB9_9VIBR</name>
<gene>
    <name evidence="9" type="primary">rafA</name>
    <name evidence="9" type="ORF">VCO01S_29010</name>
</gene>
<dbReference type="OrthoDB" id="9758822at2"/>
<evidence type="ECO:0000256" key="4">
    <source>
        <dbReference type="ARBA" id="ARBA00023295"/>
    </source>
</evidence>
<dbReference type="CDD" id="cd14791">
    <property type="entry name" value="GH36"/>
    <property type="match status" value="1"/>
</dbReference>
<reference evidence="9 10" key="1">
    <citation type="submission" date="2019-06" db="EMBL/GenBank/DDBJ databases">
        <title>Whole genome shotgun sequence of Vibrio comitans NBRC 102076.</title>
        <authorList>
            <person name="Hosoyama A."/>
            <person name="Uohara A."/>
            <person name="Ohji S."/>
            <person name="Ichikawa N."/>
        </authorList>
    </citation>
    <scope>NUCLEOTIDE SEQUENCE [LARGE SCALE GENOMIC DNA]</scope>
    <source>
        <strain evidence="9 10">NBRC 102076</strain>
    </source>
</reference>
<evidence type="ECO:0000313" key="10">
    <source>
        <dbReference type="Proteomes" id="UP000318242"/>
    </source>
</evidence>
<dbReference type="PANTHER" id="PTHR43053:SF3">
    <property type="entry name" value="ALPHA-GALACTOSIDASE C-RELATED"/>
    <property type="match status" value="1"/>
</dbReference>
<comment type="caution">
    <text evidence="9">The sequence shown here is derived from an EMBL/GenBank/DDBJ whole genome shotgun (WGS) entry which is preliminary data.</text>
</comment>
<evidence type="ECO:0000256" key="5">
    <source>
        <dbReference type="PIRNR" id="PIRNR005536"/>
    </source>
</evidence>
<feature type="binding site" evidence="7">
    <location>
        <position position="512"/>
    </location>
    <ligand>
        <name>substrate</name>
    </ligand>
</feature>
<comment type="catalytic activity">
    <reaction evidence="1 5">
        <text>Hydrolysis of terminal, non-reducing alpha-D-galactose residues in alpha-D-galactosides, including galactose oligosaccharides, galactomannans and galactolipids.</text>
        <dbReference type="EC" id="3.2.1.22"/>
    </reaction>
</comment>
<feature type="binding site" evidence="7">
    <location>
        <position position="413"/>
    </location>
    <ligand>
        <name>substrate</name>
    </ligand>
</feature>
<dbReference type="PANTHER" id="PTHR43053">
    <property type="entry name" value="GLYCOSIDASE FAMILY 31"/>
    <property type="match status" value="1"/>
</dbReference>
<dbReference type="Pfam" id="PF16875">
    <property type="entry name" value="Glyco_hydro_36N"/>
    <property type="match status" value="1"/>
</dbReference>
<feature type="binding site" evidence="7">
    <location>
        <begin position="446"/>
        <end position="450"/>
    </location>
    <ligand>
        <name>substrate</name>
    </ligand>
</feature>
<dbReference type="InterPro" id="IPR050985">
    <property type="entry name" value="Alpha-glycosidase_related"/>
</dbReference>
<dbReference type="SUPFAM" id="SSF51445">
    <property type="entry name" value="(Trans)glycosidases"/>
    <property type="match status" value="1"/>
</dbReference>
<keyword evidence="10" id="KW-1185">Reference proteome</keyword>
<evidence type="ECO:0000256" key="3">
    <source>
        <dbReference type="ARBA" id="ARBA00022801"/>
    </source>
</evidence>
<sequence>MSQELSHDFVQLNSQISSLIVRLSPAPEIVYWGKAILDLTSESEILAIIDRAVSQARLDVDVPVTLCPEIGRGSFGSSGLEGHHQGNNWAPVFQYTSHTLNGERLTIECKDELAKLSITIDLQLDSQSGVLSKSISLRNHNKADYQLEKLALTIPIPYRAKEVMSFSGRWSREFQSQRHNIEHGAFTQENRRGRTSHEYFPGCIVGNKAFTHQTGEVWAFHLGWSGNHHWRVEAKSDGRRFVQTGELLMSGEVSLKHGESYTSPTLYSSYSCSGLNGLRAENHRFVRQNILQLDQDKPRPVHLNTWEGIYFEHDPDYICQMASEAAQMGVERFIIDDGWFKGRNNDKAALGDWVLDTAKYPKGLNPVIEHVNQLGMEFGIWVEPEMVNPDSDLFRAHPEWVLSTPRYPLTTGRNQLVLNLQIPECFEYLYHCLDDLLSQHNIAYVKWDMNRELLQPSHKRKAAVRGQTLAFYRLVDKLRGAHPKVEIESCSSGGGRMDYEVLKRTHRFWSSDCNDALERQTIQQNMSLFFPPEVLGTHIGPAHSHTTRRQHSINLRGVTALFGHMGVELDPVKESEQERKAFAKYIQLHKQHRELLHSGHSFVLDSCDKTRNAYGVYDDTQLLLAICQKAMPDYSLPEPVLLDMLDEDALYQLILLELPEHGEGIMKHYPNWIEQLRSNEEVRVHGSVLKQIGLSLPIQDPETCLLIYFVKCES</sequence>
<dbReference type="Gene3D" id="3.20.20.70">
    <property type="entry name" value="Aldolase class I"/>
    <property type="match status" value="1"/>
</dbReference>
<dbReference type="GO" id="GO:0004557">
    <property type="term" value="F:alpha-galactosidase activity"/>
    <property type="evidence" value="ECO:0007669"/>
    <property type="project" value="UniProtKB-UniRule"/>
</dbReference>
<dbReference type="InterPro" id="IPR000111">
    <property type="entry name" value="Glyco_hydro_27/36_CS"/>
</dbReference>
<dbReference type="EC" id="3.2.1.22" evidence="2 5"/>
<evidence type="ECO:0000259" key="8">
    <source>
        <dbReference type="Pfam" id="PF16875"/>
    </source>
</evidence>
<evidence type="ECO:0000256" key="2">
    <source>
        <dbReference type="ARBA" id="ARBA00012755"/>
    </source>
</evidence>
<evidence type="ECO:0000313" key="9">
    <source>
        <dbReference type="EMBL" id="GEA61708.1"/>
    </source>
</evidence>
<accession>A0A4Y3ISB9</accession>
<dbReference type="Pfam" id="PF02065">
    <property type="entry name" value="Melibiase"/>
    <property type="match status" value="1"/>
</dbReference>
<dbReference type="AlphaFoldDB" id="A0A4Y3ISB9"/>
<dbReference type="EMBL" id="BJLH01000013">
    <property type="protein sequence ID" value="GEA61708.1"/>
    <property type="molecule type" value="Genomic_DNA"/>
</dbReference>
<feature type="active site" description="Proton donor" evidence="6">
    <location>
        <position position="512"/>
    </location>
</feature>
<comment type="similarity">
    <text evidence="5">Belongs to the glycosyl hydrolase.</text>
</comment>
<dbReference type="PIRSF" id="PIRSF005536">
    <property type="entry name" value="Agal"/>
    <property type="match status" value="1"/>
</dbReference>
<evidence type="ECO:0000256" key="7">
    <source>
        <dbReference type="PIRSR" id="PIRSR005536-2"/>
    </source>
</evidence>
<dbReference type="PROSITE" id="PS00512">
    <property type="entry name" value="ALPHA_GALACTOSIDASE"/>
    <property type="match status" value="1"/>
</dbReference>
<feature type="binding site" evidence="7">
    <location>
        <position position="170"/>
    </location>
    <ligand>
        <name>substrate</name>
    </ligand>
</feature>
<feature type="binding site" evidence="7">
    <location>
        <position position="490"/>
    </location>
    <ligand>
        <name>substrate</name>
    </ligand>
</feature>
<dbReference type="InterPro" id="IPR013785">
    <property type="entry name" value="Aldolase_TIM"/>
</dbReference>
<dbReference type="InterPro" id="IPR038417">
    <property type="entry name" value="Alpga-gal_N_sf"/>
</dbReference>
<keyword evidence="3 5" id="KW-0378">Hydrolase</keyword>
<keyword evidence="4 5" id="KW-0326">Glycosidase</keyword>
<dbReference type="Gene3D" id="2.70.98.60">
    <property type="entry name" value="alpha-galactosidase from lactobacil brevis"/>
    <property type="match status" value="1"/>
</dbReference>
<dbReference type="InterPro" id="IPR017853">
    <property type="entry name" value="GH"/>
</dbReference>
<dbReference type="PRINTS" id="PR00743">
    <property type="entry name" value="GLHYDRLASE36"/>
</dbReference>
<feature type="domain" description="Glycosyl hydrolase family 36 N-terminal" evidence="8">
    <location>
        <begin position="27"/>
        <end position="255"/>
    </location>
</feature>
<dbReference type="GO" id="GO:0016052">
    <property type="term" value="P:carbohydrate catabolic process"/>
    <property type="evidence" value="ECO:0007669"/>
    <property type="project" value="InterPro"/>
</dbReference>
<evidence type="ECO:0000256" key="6">
    <source>
        <dbReference type="PIRSR" id="PIRSR005536-1"/>
    </source>
</evidence>
<feature type="binding site" evidence="7">
    <location>
        <begin position="336"/>
        <end position="337"/>
    </location>
    <ligand>
        <name>substrate</name>
    </ligand>
</feature>
<dbReference type="RefSeq" id="WP_141272059.1">
    <property type="nucleotide sequence ID" value="NZ_BJLH01000013.1"/>
</dbReference>
<dbReference type="Proteomes" id="UP000318242">
    <property type="component" value="Unassembled WGS sequence"/>
</dbReference>